<reference evidence="8 9" key="1">
    <citation type="submission" date="2019-01" db="EMBL/GenBank/DDBJ databases">
        <title>Draft Genome and Complete Hox-Cluster Characterization of the Sterlet Sturgeon (Acipenser ruthenus).</title>
        <authorList>
            <person name="Wei Q."/>
        </authorList>
    </citation>
    <scope>NUCLEOTIDE SEQUENCE [LARGE SCALE GENOMIC DNA]</scope>
    <source>
        <strain evidence="8">WHYD16114868_AA</strain>
        <tissue evidence="8">Blood</tissue>
    </source>
</reference>
<proteinExistence type="inferred from homology"/>
<dbReference type="GO" id="GO:0022857">
    <property type="term" value="F:transmembrane transporter activity"/>
    <property type="evidence" value="ECO:0007669"/>
    <property type="project" value="InterPro"/>
</dbReference>
<feature type="transmembrane region" description="Helical" evidence="7">
    <location>
        <begin position="76"/>
        <end position="96"/>
    </location>
</feature>
<keyword evidence="4 7" id="KW-0812">Transmembrane</keyword>
<evidence type="ECO:0000256" key="7">
    <source>
        <dbReference type="SAM" id="Phobius"/>
    </source>
</evidence>
<comment type="caution">
    <text evidence="8">The sequence shown here is derived from an EMBL/GenBank/DDBJ whole genome shotgun (WGS) entry which is preliminary data.</text>
</comment>
<dbReference type="GO" id="GO:0016020">
    <property type="term" value="C:membrane"/>
    <property type="evidence" value="ECO:0007669"/>
    <property type="project" value="UniProtKB-SubCell"/>
</dbReference>
<feature type="transmembrane region" description="Helical" evidence="7">
    <location>
        <begin position="161"/>
        <end position="181"/>
    </location>
</feature>
<evidence type="ECO:0000256" key="1">
    <source>
        <dbReference type="ARBA" id="ARBA00004141"/>
    </source>
</evidence>
<evidence type="ECO:0000313" key="8">
    <source>
        <dbReference type="EMBL" id="RXM34788.1"/>
    </source>
</evidence>
<gene>
    <name evidence="8" type="ORF">EOD39_4507</name>
</gene>
<dbReference type="InterPro" id="IPR037185">
    <property type="entry name" value="EmrE-like"/>
</dbReference>
<sequence length="470" mass="51331">MQTSSVALNMTSASSFQMLRGAVIVFTGLLSVAFLGRKLMVSQWIGIFITITGLLVVGLADFVSGEKDEKHKLSEVITGDLLIIMAQIIAAVQMVLEEKFVYKHDVHPLRAVGTEGFFGFVILSLLLIPMYYIPAGHFGNNPRQVLEDSLDAFCQIGNQPMIVLALLGNIISIAFFNFAGISVTKEMSATTRMVLDSLRTVVIWAVSLAVGWERFNGLQVLGFIVLLVGAALYNGLHKPVMEKIPCCARFLGQSSEGEGLLSENTASSAYSHSFPMNIANLFSWYNSESVSTQGVVPSAGSTASVSPIKSSGLEFFYKVIADEVTQEAAKVFEILKIETLVTGKTFGAEITFLDKLSQNLRSMGIAIQKQACDYNSDKVLLLFCPIISRIGTDIDAVIQNISSYKKVILVVMHHTRKNVSSESSRLVNKSNVLETVDCLYYETDGLYNCDANAQAITSVVSALLRYQKTM</sequence>
<accession>A0A444UI82</accession>
<dbReference type="InterPro" id="IPR009262">
    <property type="entry name" value="SLC35_F1/F2/F6"/>
</dbReference>
<feature type="transmembrane region" description="Helical" evidence="7">
    <location>
        <begin position="193"/>
        <end position="212"/>
    </location>
</feature>
<evidence type="ECO:0000256" key="4">
    <source>
        <dbReference type="ARBA" id="ARBA00022692"/>
    </source>
</evidence>
<comment type="similarity">
    <text evidence="2">Belongs to the SLC35F solute transporter family.</text>
</comment>
<comment type="subcellular location">
    <subcellularLocation>
        <location evidence="1">Membrane</location>
        <topology evidence="1">Multi-pass membrane protein</topology>
    </subcellularLocation>
</comment>
<keyword evidence="3" id="KW-0813">Transport</keyword>
<evidence type="ECO:0000256" key="5">
    <source>
        <dbReference type="ARBA" id="ARBA00022989"/>
    </source>
</evidence>
<name>A0A444UI82_ACIRT</name>
<dbReference type="EMBL" id="SCEB01214537">
    <property type="protein sequence ID" value="RXM34788.1"/>
    <property type="molecule type" value="Genomic_DNA"/>
</dbReference>
<dbReference type="PANTHER" id="PTHR13146:SF0">
    <property type="entry name" value="SOLUTE CARRIER FAMILY 35 MEMBER F6"/>
    <property type="match status" value="1"/>
</dbReference>
<evidence type="ECO:0000256" key="3">
    <source>
        <dbReference type="ARBA" id="ARBA00022448"/>
    </source>
</evidence>
<protein>
    <submittedName>
        <fullName evidence="8">Solute carrier family 35 member F6</fullName>
    </submittedName>
</protein>
<keyword evidence="5 7" id="KW-1133">Transmembrane helix</keyword>
<keyword evidence="9" id="KW-1185">Reference proteome</keyword>
<evidence type="ECO:0000313" key="9">
    <source>
        <dbReference type="Proteomes" id="UP000289886"/>
    </source>
</evidence>
<organism evidence="8 9">
    <name type="scientific">Acipenser ruthenus</name>
    <name type="common">Sterlet sturgeon</name>
    <dbReference type="NCBI Taxonomy" id="7906"/>
    <lineage>
        <taxon>Eukaryota</taxon>
        <taxon>Metazoa</taxon>
        <taxon>Chordata</taxon>
        <taxon>Craniata</taxon>
        <taxon>Vertebrata</taxon>
        <taxon>Euteleostomi</taxon>
        <taxon>Actinopterygii</taxon>
        <taxon>Chondrostei</taxon>
        <taxon>Acipenseriformes</taxon>
        <taxon>Acipenseridae</taxon>
        <taxon>Acipenser</taxon>
    </lineage>
</organism>
<dbReference type="Pfam" id="PF06027">
    <property type="entry name" value="SLC35F"/>
    <property type="match status" value="1"/>
</dbReference>
<dbReference type="SUPFAM" id="SSF103481">
    <property type="entry name" value="Multidrug resistance efflux transporter EmrE"/>
    <property type="match status" value="1"/>
</dbReference>
<feature type="transmembrane region" description="Helical" evidence="7">
    <location>
        <begin position="116"/>
        <end position="133"/>
    </location>
</feature>
<feature type="transmembrane region" description="Helical" evidence="7">
    <location>
        <begin position="44"/>
        <end position="64"/>
    </location>
</feature>
<dbReference type="PANTHER" id="PTHR13146">
    <property type="match status" value="1"/>
</dbReference>
<dbReference type="Proteomes" id="UP000289886">
    <property type="component" value="Unassembled WGS sequence"/>
</dbReference>
<feature type="transmembrane region" description="Helical" evidence="7">
    <location>
        <begin position="218"/>
        <end position="236"/>
    </location>
</feature>
<keyword evidence="6 7" id="KW-0472">Membrane</keyword>
<feature type="transmembrane region" description="Helical" evidence="7">
    <location>
        <begin position="18"/>
        <end position="37"/>
    </location>
</feature>
<evidence type="ECO:0000256" key="6">
    <source>
        <dbReference type="ARBA" id="ARBA00023136"/>
    </source>
</evidence>
<dbReference type="AlphaFoldDB" id="A0A444UI82"/>
<evidence type="ECO:0000256" key="2">
    <source>
        <dbReference type="ARBA" id="ARBA00007863"/>
    </source>
</evidence>